<dbReference type="Proteomes" id="UP000252585">
    <property type="component" value="Unassembled WGS sequence"/>
</dbReference>
<dbReference type="Gene3D" id="3.30.9.10">
    <property type="entry name" value="D-Amino Acid Oxidase, subunit A, domain 2"/>
    <property type="match status" value="1"/>
</dbReference>
<sequence>MEEIYDQIVIGGGVIGSSIAYQLAKRGHKVLVVERKFVGSEASSAAAGMLGAQAEFKEESPLFQLALESRRLFPDLADELFEHSGIDIQLMHNGMFKLARSNERYQQLEQLAAFQSGVGEKASIISTDTLLKKEQNVTSDIAGAMYLPNESQVSAKHLTNAFIKSAIKFGAKVKEECSVENLVIENDQVVGVTTPKGKFYADKVVVATGAWSNSFSRYSDTDLHFYPVKGECLAVRPKSALINATIYDDSCYMVPKKDGRIIIGATSLPHQYNKSVSMEGMHQLMKSAMRIIPQLKEAKIEDVWAGIRPQTRDQLPYLGPISSVSGLFIAAGHYRNGILLSPITGKVMADMIEEKKVSLTYQRAFSTDREKQKVIGV</sequence>
<dbReference type="GO" id="GO:0009228">
    <property type="term" value="P:thiamine biosynthetic process"/>
    <property type="evidence" value="ECO:0007669"/>
    <property type="project" value="UniProtKB-KW"/>
</dbReference>
<dbReference type="Pfam" id="PF01266">
    <property type="entry name" value="DAO"/>
    <property type="match status" value="1"/>
</dbReference>
<keyword evidence="8" id="KW-1185">Reference proteome</keyword>
<gene>
    <name evidence="7" type="ORF">DFR57_10475</name>
</gene>
<comment type="pathway">
    <text evidence="1">Cofactor biosynthesis; thiamine diphosphate biosynthesis.</text>
</comment>
<dbReference type="InterPro" id="IPR036188">
    <property type="entry name" value="FAD/NAD-bd_sf"/>
</dbReference>
<comment type="catalytic activity">
    <reaction evidence="4">
        <text>glycine + O2 + H2O = glyoxylate + H2O2 + NH4(+)</text>
        <dbReference type="Rhea" id="RHEA:11532"/>
        <dbReference type="ChEBI" id="CHEBI:15377"/>
        <dbReference type="ChEBI" id="CHEBI:15379"/>
        <dbReference type="ChEBI" id="CHEBI:16240"/>
        <dbReference type="ChEBI" id="CHEBI:28938"/>
        <dbReference type="ChEBI" id="CHEBI:36655"/>
        <dbReference type="ChEBI" id="CHEBI:57305"/>
        <dbReference type="EC" id="1.4.3.19"/>
    </reaction>
</comment>
<reference evidence="7 8" key="1">
    <citation type="submission" date="2018-07" db="EMBL/GenBank/DDBJ databases">
        <title>Genomic Encyclopedia of Type Strains, Phase IV (KMG-IV): sequencing the most valuable type-strain genomes for metagenomic binning, comparative biology and taxonomic classification.</title>
        <authorList>
            <person name="Goeker M."/>
        </authorList>
    </citation>
    <scope>NUCLEOTIDE SEQUENCE [LARGE SCALE GENOMIC DNA]</scope>
    <source>
        <strain evidence="7 8">DSM 27696</strain>
    </source>
</reference>
<dbReference type="GO" id="GO:0043799">
    <property type="term" value="F:glycine oxidase activity"/>
    <property type="evidence" value="ECO:0007669"/>
    <property type="project" value="UniProtKB-EC"/>
</dbReference>
<name>A0A368Y054_9BACI</name>
<dbReference type="InterPro" id="IPR012727">
    <property type="entry name" value="Gly_oxidase_ThiO"/>
</dbReference>
<feature type="domain" description="FAD dependent oxidoreductase" evidence="6">
    <location>
        <begin position="8"/>
        <end position="351"/>
    </location>
</feature>
<dbReference type="RefSeq" id="WP_114352186.1">
    <property type="nucleotide sequence ID" value="NZ_QPJJ01000004.1"/>
</dbReference>
<keyword evidence="2" id="KW-0784">Thiamine biosynthesis</keyword>
<evidence type="ECO:0000256" key="5">
    <source>
        <dbReference type="ARBA" id="ARBA00050018"/>
    </source>
</evidence>
<dbReference type="Gene3D" id="3.50.50.60">
    <property type="entry name" value="FAD/NAD(P)-binding domain"/>
    <property type="match status" value="1"/>
</dbReference>
<dbReference type="SUPFAM" id="SSF54373">
    <property type="entry name" value="FAD-linked reductases, C-terminal domain"/>
    <property type="match status" value="1"/>
</dbReference>
<dbReference type="UniPathway" id="UPA00060"/>
<dbReference type="SUPFAM" id="SSF51905">
    <property type="entry name" value="FAD/NAD(P)-binding domain"/>
    <property type="match status" value="1"/>
</dbReference>
<evidence type="ECO:0000256" key="1">
    <source>
        <dbReference type="ARBA" id="ARBA00004948"/>
    </source>
</evidence>
<evidence type="ECO:0000259" key="6">
    <source>
        <dbReference type="Pfam" id="PF01266"/>
    </source>
</evidence>
<dbReference type="PANTHER" id="PTHR13847:SF289">
    <property type="entry name" value="GLYCINE OXIDASE"/>
    <property type="match status" value="1"/>
</dbReference>
<organism evidence="7 8">
    <name type="scientific">Saliterribacillus persicus</name>
    <dbReference type="NCBI Taxonomy" id="930114"/>
    <lineage>
        <taxon>Bacteria</taxon>
        <taxon>Bacillati</taxon>
        <taxon>Bacillota</taxon>
        <taxon>Bacilli</taxon>
        <taxon>Bacillales</taxon>
        <taxon>Bacillaceae</taxon>
        <taxon>Saliterribacillus</taxon>
    </lineage>
</organism>
<dbReference type="AlphaFoldDB" id="A0A368Y054"/>
<dbReference type="NCBIfam" id="TIGR02352">
    <property type="entry name" value="thiamin_ThiO"/>
    <property type="match status" value="1"/>
</dbReference>
<dbReference type="GO" id="GO:0005737">
    <property type="term" value="C:cytoplasm"/>
    <property type="evidence" value="ECO:0007669"/>
    <property type="project" value="TreeGrafter"/>
</dbReference>
<proteinExistence type="predicted"/>
<dbReference type="InterPro" id="IPR006076">
    <property type="entry name" value="FAD-dep_OxRdtase"/>
</dbReference>
<protein>
    <recommendedName>
        <fullName evidence="5">glycine oxidase</fullName>
        <ecNumber evidence="5">1.4.3.19</ecNumber>
    </recommendedName>
</protein>
<evidence type="ECO:0000256" key="4">
    <source>
        <dbReference type="ARBA" id="ARBA00049872"/>
    </source>
</evidence>
<evidence type="ECO:0000256" key="3">
    <source>
        <dbReference type="ARBA" id="ARBA00023002"/>
    </source>
</evidence>
<comment type="caution">
    <text evidence="7">The sequence shown here is derived from an EMBL/GenBank/DDBJ whole genome shotgun (WGS) entry which is preliminary data.</text>
</comment>
<dbReference type="GO" id="GO:0050660">
    <property type="term" value="F:flavin adenine dinucleotide binding"/>
    <property type="evidence" value="ECO:0007669"/>
    <property type="project" value="InterPro"/>
</dbReference>
<dbReference type="EMBL" id="QPJJ01000004">
    <property type="protein sequence ID" value="RCW73079.1"/>
    <property type="molecule type" value="Genomic_DNA"/>
</dbReference>
<dbReference type="PANTHER" id="PTHR13847">
    <property type="entry name" value="SARCOSINE DEHYDROGENASE-RELATED"/>
    <property type="match status" value="1"/>
</dbReference>
<dbReference type="OrthoDB" id="9794226at2"/>
<evidence type="ECO:0000256" key="2">
    <source>
        <dbReference type="ARBA" id="ARBA00022977"/>
    </source>
</evidence>
<keyword evidence="3" id="KW-0560">Oxidoreductase</keyword>
<evidence type="ECO:0000313" key="7">
    <source>
        <dbReference type="EMBL" id="RCW73079.1"/>
    </source>
</evidence>
<evidence type="ECO:0000313" key="8">
    <source>
        <dbReference type="Proteomes" id="UP000252585"/>
    </source>
</evidence>
<dbReference type="GO" id="GO:0009229">
    <property type="term" value="P:thiamine diphosphate biosynthetic process"/>
    <property type="evidence" value="ECO:0007669"/>
    <property type="project" value="UniProtKB-UniPathway"/>
</dbReference>
<dbReference type="EC" id="1.4.3.19" evidence="5"/>
<accession>A0A368Y054</accession>